<dbReference type="GO" id="GO:0016020">
    <property type="term" value="C:membrane"/>
    <property type="evidence" value="ECO:0007669"/>
    <property type="project" value="InterPro"/>
</dbReference>
<evidence type="ECO:0000256" key="2">
    <source>
        <dbReference type="SAM" id="MobiDB-lite"/>
    </source>
</evidence>
<evidence type="ECO:0000259" key="3">
    <source>
        <dbReference type="Pfam" id="PF04664"/>
    </source>
</evidence>
<accession>A0A0N1I0M4</accession>
<protein>
    <recommendedName>
        <fullName evidence="3">Opioid growth factor receptor (OGFr) conserved domain-containing protein</fullName>
    </recommendedName>
</protein>
<evidence type="ECO:0000313" key="4">
    <source>
        <dbReference type="EMBL" id="KPI84363.1"/>
    </source>
</evidence>
<feature type="region of interest" description="Disordered" evidence="2">
    <location>
        <begin position="394"/>
        <end position="420"/>
    </location>
</feature>
<dbReference type="PANTHER" id="PTHR14015:SF2">
    <property type="entry name" value="OPIOID GROWTH FACTOR RECEPTOR (OGFR) CONSERVED DOMAIN-CONTAINING PROTEIN"/>
    <property type="match status" value="1"/>
</dbReference>
<dbReference type="VEuPathDB" id="TriTrypDB:Lsey_0265_0010"/>
<evidence type="ECO:0000313" key="5">
    <source>
        <dbReference type="Proteomes" id="UP000038009"/>
    </source>
</evidence>
<dbReference type="InterPro" id="IPR039574">
    <property type="entry name" value="OGFr"/>
</dbReference>
<dbReference type="GO" id="GO:0140625">
    <property type="term" value="F:opioid growth factor receptor activity"/>
    <property type="evidence" value="ECO:0007669"/>
    <property type="project" value="InterPro"/>
</dbReference>
<dbReference type="InterPro" id="IPR006757">
    <property type="entry name" value="OGF_rcpt"/>
</dbReference>
<dbReference type="OrthoDB" id="9030204at2759"/>
<dbReference type="PANTHER" id="PTHR14015">
    <property type="entry name" value="OPIOID GROWTH FACTOR RECEPTOR OGFR ZETA-TYPE OPIOID RECEPTOR"/>
    <property type="match status" value="1"/>
</dbReference>
<comment type="caution">
    <text evidence="4">The sequence shown here is derived from an EMBL/GenBank/DDBJ whole genome shotgun (WGS) entry which is preliminary data.</text>
</comment>
<organism evidence="4 5">
    <name type="scientific">Leptomonas seymouri</name>
    <dbReference type="NCBI Taxonomy" id="5684"/>
    <lineage>
        <taxon>Eukaryota</taxon>
        <taxon>Discoba</taxon>
        <taxon>Euglenozoa</taxon>
        <taxon>Kinetoplastea</taxon>
        <taxon>Metakinetoplastina</taxon>
        <taxon>Trypanosomatida</taxon>
        <taxon>Trypanosomatidae</taxon>
        <taxon>Leishmaniinae</taxon>
        <taxon>Leptomonas</taxon>
    </lineage>
</organism>
<comment type="similarity">
    <text evidence="1">Belongs to the opioid growth factor receptor family.</text>
</comment>
<feature type="compositionally biased region" description="Low complexity" evidence="2">
    <location>
        <begin position="105"/>
        <end position="125"/>
    </location>
</feature>
<evidence type="ECO:0000256" key="1">
    <source>
        <dbReference type="ARBA" id="ARBA00010365"/>
    </source>
</evidence>
<name>A0A0N1I0M4_LEPSE</name>
<dbReference type="Proteomes" id="UP000038009">
    <property type="component" value="Unassembled WGS sequence"/>
</dbReference>
<feature type="compositionally biased region" description="Basic residues" evidence="2">
    <location>
        <begin position="411"/>
        <end position="420"/>
    </location>
</feature>
<feature type="domain" description="Opioid growth factor receptor (OGFr) conserved" evidence="3">
    <location>
        <begin position="131"/>
        <end position="228"/>
    </location>
</feature>
<dbReference type="EMBL" id="LJSK01000265">
    <property type="protein sequence ID" value="KPI84363.1"/>
    <property type="molecule type" value="Genomic_DNA"/>
</dbReference>
<dbReference type="AlphaFoldDB" id="A0A0N1I0M4"/>
<dbReference type="OMA" id="ADGIMEY"/>
<reference evidence="4 5" key="1">
    <citation type="journal article" date="2015" name="PLoS Pathog.">
        <title>Leptomonas seymouri: Adaptations to the Dixenous Life Cycle Analyzed by Genome Sequencing, Transcriptome Profiling and Co-infection with Leishmania donovani.</title>
        <authorList>
            <person name="Kraeva N."/>
            <person name="Butenko A."/>
            <person name="Hlavacova J."/>
            <person name="Kostygov A."/>
            <person name="Myskova J."/>
            <person name="Grybchuk D."/>
            <person name="Lestinova T."/>
            <person name="Votypka J."/>
            <person name="Volf P."/>
            <person name="Opperdoes F."/>
            <person name="Flegontov P."/>
            <person name="Lukes J."/>
            <person name="Yurchenko V."/>
        </authorList>
    </citation>
    <scope>NUCLEOTIDE SEQUENCE [LARGE SCALE GENOMIC DNA]</scope>
    <source>
        <strain evidence="4 5">ATCC 30220</strain>
    </source>
</reference>
<keyword evidence="5" id="KW-1185">Reference proteome</keyword>
<feature type="region of interest" description="Disordered" evidence="2">
    <location>
        <begin position="102"/>
        <end position="133"/>
    </location>
</feature>
<sequence length="420" mass="47112">MCARRQWQTPQHHKETAALSCAFMATPESRVFTLYYCFPSGCVGSAPPFFSLKTSCTEALQRLTSSKQDADGIMEYKLLANPRIRQEAQRCLRSYHGAYRLRRQTSSTSTRPAPSSSFSSTTPSPQQGSGWRFYNGELPASPGREYVDDLLAYGGENSSGYVSKHWCPEELERRHDYIQWLFPLRGRGVNWLAPLLTTSEAIEMQQDGLIMARVLQAFRMMLRFYGAGITYTTPSASPSECPQESSGPASMQGSQQVCIEAQIRRTSNRTEWAAQYDNLVHRPHNYLRISRILQFLGEVGLEPLKLGWLQYLAQEVFSGVSPASAPLAACRDSFFFWMEIPFEEMDRVRLQRHVEMLVSCSAPPVPATGPVVVVKGLLLPSTLDLSRVLPIERSSDHAGPTSPLPALDRKGAKKRERQCT</sequence>
<feature type="domain" description="Opioid growth factor receptor (OGFr) conserved" evidence="3">
    <location>
        <begin position="263"/>
        <end position="315"/>
    </location>
</feature>
<dbReference type="Pfam" id="PF04664">
    <property type="entry name" value="OGFr_N"/>
    <property type="match status" value="2"/>
</dbReference>
<gene>
    <name evidence="4" type="ORF">ABL78_6570</name>
</gene>
<proteinExistence type="inferred from homology"/>